<dbReference type="OrthoDB" id="7998884at2"/>
<sequence>MKLLVEIDEASARLEELIDLAAGQDEILICRHRRPIAALTSIAAGEGTMDEVLRLAAEGRATVPADATSNHDDLHDDHGLPR</sequence>
<comment type="caution">
    <text evidence="3">The sequence shown here is derived from an EMBL/GenBank/DDBJ whole genome shotgun (WGS) entry which is preliminary data.</text>
</comment>
<dbReference type="SUPFAM" id="SSF143120">
    <property type="entry name" value="YefM-like"/>
    <property type="match status" value="1"/>
</dbReference>
<feature type="region of interest" description="Disordered" evidence="2">
    <location>
        <begin position="61"/>
        <end position="82"/>
    </location>
</feature>
<name>A0A546X6F0_RHIRH</name>
<evidence type="ECO:0000313" key="3">
    <source>
        <dbReference type="EMBL" id="TRA96322.1"/>
    </source>
</evidence>
<evidence type="ECO:0000313" key="4">
    <source>
        <dbReference type="Proteomes" id="UP000315434"/>
    </source>
</evidence>
<protein>
    <submittedName>
        <fullName evidence="3">Prevent-host-death family protein</fullName>
    </submittedName>
</protein>
<dbReference type="AlphaFoldDB" id="A0A546X6F0"/>
<dbReference type="InterPro" id="IPR036165">
    <property type="entry name" value="YefM-like_sf"/>
</dbReference>
<dbReference type="RefSeq" id="WP_142843343.1">
    <property type="nucleotide sequence ID" value="NZ_JAPZAA010000013.1"/>
</dbReference>
<dbReference type="EMBL" id="SGNY01000011">
    <property type="protein sequence ID" value="TRA96322.1"/>
    <property type="molecule type" value="Genomic_DNA"/>
</dbReference>
<proteinExistence type="inferred from homology"/>
<gene>
    <name evidence="3" type="ORF">EXN68_24490</name>
</gene>
<comment type="similarity">
    <text evidence="1">Belongs to the phD/YefM antitoxin family.</text>
</comment>
<reference evidence="3 4" key="1">
    <citation type="journal article" date="2019" name="Appl. Microbiol. Biotechnol.">
        <title>Differential efficiency of wild type rhizogenic strains for rol gene transformation of plants.</title>
        <authorList>
            <person name="Desmet S."/>
            <person name="De Keyser E."/>
            <person name="Van Vaerenbergh J."/>
            <person name="Baeyen S."/>
            <person name="Van Huylenbroeck J."/>
            <person name="Geelen D."/>
            <person name="Dhooghe E."/>
        </authorList>
    </citation>
    <scope>NUCLEOTIDE SEQUENCE [LARGE SCALE GENOMIC DNA]</scope>
    <source>
        <strain evidence="3 4">GBBC3284</strain>
    </source>
</reference>
<dbReference type="Proteomes" id="UP000315434">
    <property type="component" value="Unassembled WGS sequence"/>
</dbReference>
<organism evidence="3 4">
    <name type="scientific">Rhizobium rhizogenes</name>
    <name type="common">Agrobacterium rhizogenes</name>
    <dbReference type="NCBI Taxonomy" id="359"/>
    <lineage>
        <taxon>Bacteria</taxon>
        <taxon>Pseudomonadati</taxon>
        <taxon>Pseudomonadota</taxon>
        <taxon>Alphaproteobacteria</taxon>
        <taxon>Hyphomicrobiales</taxon>
        <taxon>Rhizobiaceae</taxon>
        <taxon>Rhizobium/Agrobacterium group</taxon>
        <taxon>Rhizobium</taxon>
    </lineage>
</organism>
<accession>A0A546X6F0</accession>
<feature type="compositionally biased region" description="Basic and acidic residues" evidence="2">
    <location>
        <begin position="69"/>
        <end position="82"/>
    </location>
</feature>
<evidence type="ECO:0000256" key="1">
    <source>
        <dbReference type="ARBA" id="ARBA00009981"/>
    </source>
</evidence>
<evidence type="ECO:0000256" key="2">
    <source>
        <dbReference type="SAM" id="MobiDB-lite"/>
    </source>
</evidence>